<keyword evidence="3" id="KW-0134">Cell wall</keyword>
<keyword evidence="11" id="KW-0732">Signal</keyword>
<feature type="active site" evidence="8">
    <location>
        <position position="291"/>
    </location>
</feature>
<evidence type="ECO:0000256" key="8">
    <source>
        <dbReference type="PROSITE-ProRule" id="PRU10052"/>
    </source>
</evidence>
<comment type="similarity">
    <text evidence="2 9">Belongs to the glycosyl hydrolase 28 family.</text>
</comment>
<evidence type="ECO:0000256" key="1">
    <source>
        <dbReference type="ARBA" id="ARBA00004191"/>
    </source>
</evidence>
<evidence type="ECO:0000256" key="11">
    <source>
        <dbReference type="SAM" id="SignalP"/>
    </source>
</evidence>
<name>A0A833VNV1_9POAL</name>
<evidence type="ECO:0000256" key="7">
    <source>
        <dbReference type="ARBA" id="ARBA00023316"/>
    </source>
</evidence>
<keyword evidence="7" id="KW-0961">Cell wall biogenesis/degradation</keyword>
<dbReference type="InterPro" id="IPR000743">
    <property type="entry name" value="Glyco_hydro_28"/>
</dbReference>
<dbReference type="GO" id="GO:0005975">
    <property type="term" value="P:carbohydrate metabolic process"/>
    <property type="evidence" value="ECO:0007669"/>
    <property type="project" value="InterPro"/>
</dbReference>
<dbReference type="InterPro" id="IPR006626">
    <property type="entry name" value="PbH1"/>
</dbReference>
<keyword evidence="5 9" id="KW-0378">Hydrolase</keyword>
<dbReference type="PANTHER" id="PTHR31375">
    <property type="match status" value="1"/>
</dbReference>
<dbReference type="Gene3D" id="2.160.20.10">
    <property type="entry name" value="Single-stranded right-handed beta-helix, Pectin lyase-like"/>
    <property type="match status" value="1"/>
</dbReference>
<dbReference type="SMART" id="SM00710">
    <property type="entry name" value="PbH1"/>
    <property type="match status" value="5"/>
</dbReference>
<evidence type="ECO:0000256" key="10">
    <source>
        <dbReference type="SAM" id="MobiDB-lite"/>
    </source>
</evidence>
<keyword evidence="4" id="KW-0964">Secreted</keyword>
<dbReference type="InterPro" id="IPR012334">
    <property type="entry name" value="Pectin_lyas_fold"/>
</dbReference>
<keyword evidence="6 9" id="KW-0326">Glycosidase</keyword>
<evidence type="ECO:0000256" key="5">
    <source>
        <dbReference type="ARBA" id="ARBA00022801"/>
    </source>
</evidence>
<evidence type="ECO:0000256" key="4">
    <source>
        <dbReference type="ARBA" id="ARBA00022525"/>
    </source>
</evidence>
<evidence type="ECO:0000256" key="3">
    <source>
        <dbReference type="ARBA" id="ARBA00022512"/>
    </source>
</evidence>
<comment type="caution">
    <text evidence="12">The sequence shown here is derived from an EMBL/GenBank/DDBJ whole genome shotgun (WGS) entry which is preliminary data.</text>
</comment>
<dbReference type="Proteomes" id="UP000623129">
    <property type="component" value="Unassembled WGS sequence"/>
</dbReference>
<evidence type="ECO:0000256" key="2">
    <source>
        <dbReference type="ARBA" id="ARBA00008834"/>
    </source>
</evidence>
<protein>
    <submittedName>
        <fullName evidence="12">Polygalacturonase</fullName>
    </submittedName>
</protein>
<dbReference type="SUPFAM" id="SSF51126">
    <property type="entry name" value="Pectin lyase-like"/>
    <property type="match status" value="1"/>
</dbReference>
<feature type="signal peptide" evidence="11">
    <location>
        <begin position="1"/>
        <end position="21"/>
    </location>
</feature>
<sequence length="468" mass="50919">MALVSIALLLLTSIPLTYIQAEAVQNNPKYATYQERMHALNNVISLAPSPEPAADSISKSRAATSSDNTDGSKNIIDVRSNGAVGDENTDDSKAFKASWDLACNKTYQAKILVPKGYSFLLQPIGFFGPCQNNLIFQVDGTIVAQPDPKSWSSNHDSWLEFNRVNGLTLQGGGSIDGKGEKWWSCESCARPVALRFRTCKNLTVRGSDESRLSIKNSPQFHVVIDQECHNVTVDSISIVSPATSPNTDGIHIASKDIVIRNSHISNGDDCISMSNESENIHIENMDCRDGHGISIGSLGKDNSKEIVKNITVTNCSISKSQNGVRIKTWARGSGLVSNVKYENIQMNEVLNPIIIDQFYCPDNSCNKTDTNSKLLISDVTYTNITGTYDTEKAAVYLNCSSKVPCVNITIVDMRLLSDTKGEEQPGSICANASGCLGEEIQPPVTCLRKGSSQFFDNISKKGVKCTNK</sequence>
<feature type="region of interest" description="Disordered" evidence="10">
    <location>
        <begin position="51"/>
        <end position="84"/>
    </location>
</feature>
<dbReference type="GO" id="GO:0004650">
    <property type="term" value="F:polygalacturonase activity"/>
    <property type="evidence" value="ECO:0007669"/>
    <property type="project" value="InterPro"/>
</dbReference>
<organism evidence="12 13">
    <name type="scientific">Carex littledalei</name>
    <dbReference type="NCBI Taxonomy" id="544730"/>
    <lineage>
        <taxon>Eukaryota</taxon>
        <taxon>Viridiplantae</taxon>
        <taxon>Streptophyta</taxon>
        <taxon>Embryophyta</taxon>
        <taxon>Tracheophyta</taxon>
        <taxon>Spermatophyta</taxon>
        <taxon>Magnoliopsida</taxon>
        <taxon>Liliopsida</taxon>
        <taxon>Poales</taxon>
        <taxon>Cyperaceae</taxon>
        <taxon>Cyperoideae</taxon>
        <taxon>Cariceae</taxon>
        <taxon>Carex</taxon>
        <taxon>Carex subgen. Euthyceras</taxon>
    </lineage>
</organism>
<keyword evidence="13" id="KW-1185">Reference proteome</keyword>
<dbReference type="AlphaFoldDB" id="A0A833VNV1"/>
<accession>A0A833VNV1</accession>
<feature type="chain" id="PRO_5032957322" evidence="11">
    <location>
        <begin position="22"/>
        <end position="468"/>
    </location>
</feature>
<dbReference type="GO" id="GO:0071555">
    <property type="term" value="P:cell wall organization"/>
    <property type="evidence" value="ECO:0007669"/>
    <property type="project" value="UniProtKB-KW"/>
</dbReference>
<gene>
    <name evidence="12" type="ORF">FCM35_KLT04969</name>
</gene>
<proteinExistence type="inferred from homology"/>
<evidence type="ECO:0000313" key="13">
    <source>
        <dbReference type="Proteomes" id="UP000623129"/>
    </source>
</evidence>
<evidence type="ECO:0000256" key="9">
    <source>
        <dbReference type="RuleBase" id="RU361169"/>
    </source>
</evidence>
<dbReference type="InterPro" id="IPR011050">
    <property type="entry name" value="Pectin_lyase_fold/virulence"/>
</dbReference>
<dbReference type="EMBL" id="SWLB01000014">
    <property type="protein sequence ID" value="KAF3329638.1"/>
    <property type="molecule type" value="Genomic_DNA"/>
</dbReference>
<feature type="compositionally biased region" description="Polar residues" evidence="10">
    <location>
        <begin position="57"/>
        <end position="72"/>
    </location>
</feature>
<reference evidence="12" key="1">
    <citation type="submission" date="2020-01" db="EMBL/GenBank/DDBJ databases">
        <title>Genome sequence of Kobresia littledalei, the first chromosome-level genome in the family Cyperaceae.</title>
        <authorList>
            <person name="Qu G."/>
        </authorList>
    </citation>
    <scope>NUCLEOTIDE SEQUENCE</scope>
    <source>
        <strain evidence="12">C.B.Clarke</strain>
        <tissue evidence="12">Leaf</tissue>
    </source>
</reference>
<dbReference type="Pfam" id="PF00295">
    <property type="entry name" value="Glyco_hydro_28"/>
    <property type="match status" value="1"/>
</dbReference>
<evidence type="ECO:0000256" key="6">
    <source>
        <dbReference type="ARBA" id="ARBA00023295"/>
    </source>
</evidence>
<dbReference type="OrthoDB" id="657877at2759"/>
<dbReference type="PROSITE" id="PS00502">
    <property type="entry name" value="POLYGALACTURONASE"/>
    <property type="match status" value="1"/>
</dbReference>
<comment type="subcellular location">
    <subcellularLocation>
        <location evidence="1">Secreted</location>
        <location evidence="1">Cell wall</location>
    </subcellularLocation>
</comment>
<evidence type="ECO:0000313" key="12">
    <source>
        <dbReference type="EMBL" id="KAF3329638.1"/>
    </source>
</evidence>